<feature type="transmembrane region" description="Helical" evidence="1">
    <location>
        <begin position="115"/>
        <end position="132"/>
    </location>
</feature>
<dbReference type="VEuPathDB" id="FungiDB:JI435_027010"/>
<evidence type="ECO:0000256" key="1">
    <source>
        <dbReference type="SAM" id="Phobius"/>
    </source>
</evidence>
<sequence length="441" mass="50513">MDNFDMSNFDPNAILRGAQLTLVGGGCRLLYINRALQNPGIFTSDHYRQAAIAVAAGIAIRIIVAIPVRFRLAGMPLLGKIVGVRVLLWIISLFVNMDHTTWDESVVGGLHYLEHTVLQVPFFLMTMMRYLTPTLDQMFMDSLRWVDQTYYQKHKTEDPHNLRALYHQNLEQYPNHAPKPQTEKKTPLKQAVIMYATKQGRKAGISLAVLGLSYLPYVGRFVLPAASFYTFRKAVGTQPAGAIFVLSLAFPRRYLVTFLQAYFSSRTLMRELLEPYFARVRYNKDQKKLWFKDRAGVLFGFGLGFYIFVKIPLVGVLIYGLAEASTAYLITKVTDPPPPPTEAEKFKEESLRWKNKHEFLNMPWHNMDTYNVAMHKPEQQSENHIRQTQAAHHSKNACLPPTSQRHHPGFIAYVPRCRTSSSLHDDDILSTPQWGILLRKR</sequence>
<feature type="transmembrane region" description="Helical" evidence="1">
    <location>
        <begin position="297"/>
        <end position="322"/>
    </location>
</feature>
<reference evidence="3" key="1">
    <citation type="journal article" date="2007" name="Plant Cell">
        <title>Dothideomycete-plant interactions illuminated by genome sequencing and EST analysis of the wheat pathogen Stagonospora nodorum.</title>
        <authorList>
            <person name="Hane J.K."/>
            <person name="Lowe R.G."/>
            <person name="Solomon P.S."/>
            <person name="Tan K.C."/>
            <person name="Schoch C.L."/>
            <person name="Spatafora J.W."/>
            <person name="Crous P.W."/>
            <person name="Kodira C."/>
            <person name="Birren B.W."/>
            <person name="Galagan J.E."/>
            <person name="Torriani S.F."/>
            <person name="McDonald B.A."/>
            <person name="Oliver R.P."/>
        </authorList>
    </citation>
    <scope>NUCLEOTIDE SEQUENCE [LARGE SCALE GENOMIC DNA]</scope>
    <source>
        <strain evidence="3">SN15 / ATCC MYA-4574 / FGSC 10173</strain>
    </source>
</reference>
<dbReference type="PANTHER" id="PTHR38421">
    <property type="entry name" value="TRANSMEMBRANE PROTEIN USGS"/>
    <property type="match status" value="1"/>
</dbReference>
<feature type="transmembrane region" description="Helical" evidence="1">
    <location>
        <begin position="243"/>
        <end position="263"/>
    </location>
</feature>
<evidence type="ECO:0000313" key="3">
    <source>
        <dbReference type="Proteomes" id="UP000001055"/>
    </source>
</evidence>
<dbReference type="GeneID" id="5970156"/>
<accession>Q0UZW3</accession>
<dbReference type="PANTHER" id="PTHR38421:SF1">
    <property type="entry name" value="TRANSMEMBRANE PROTEIN"/>
    <property type="match status" value="1"/>
</dbReference>
<feature type="transmembrane region" description="Helical" evidence="1">
    <location>
        <begin position="203"/>
        <end position="223"/>
    </location>
</feature>
<dbReference type="InParanoid" id="Q0UZW3"/>
<dbReference type="RefSeq" id="XP_001793299.1">
    <property type="nucleotide sequence ID" value="XM_001793247.1"/>
</dbReference>
<organism evidence="2 3">
    <name type="scientific">Phaeosphaeria nodorum (strain SN15 / ATCC MYA-4574 / FGSC 10173)</name>
    <name type="common">Glume blotch fungus</name>
    <name type="synonym">Parastagonospora nodorum</name>
    <dbReference type="NCBI Taxonomy" id="321614"/>
    <lineage>
        <taxon>Eukaryota</taxon>
        <taxon>Fungi</taxon>
        <taxon>Dikarya</taxon>
        <taxon>Ascomycota</taxon>
        <taxon>Pezizomycotina</taxon>
        <taxon>Dothideomycetes</taxon>
        <taxon>Pleosporomycetidae</taxon>
        <taxon>Pleosporales</taxon>
        <taxon>Pleosporineae</taxon>
        <taxon>Phaeosphaeriaceae</taxon>
        <taxon>Parastagonospora</taxon>
    </lineage>
</organism>
<dbReference type="KEGG" id="pno:SNOG_02701"/>
<dbReference type="HOGENOM" id="CLU_045443_0_0_1"/>
<proteinExistence type="predicted"/>
<keyword evidence="1" id="KW-1133">Transmembrane helix</keyword>
<keyword evidence="1" id="KW-0812">Transmembrane</keyword>
<evidence type="ECO:0008006" key="4">
    <source>
        <dbReference type="Google" id="ProtNLM"/>
    </source>
</evidence>
<gene>
    <name evidence="2" type="ORF">SNOG_02701</name>
</gene>
<dbReference type="AlphaFoldDB" id="Q0UZW3"/>
<dbReference type="eggNOG" id="ENOG502QW50">
    <property type="taxonomic scope" value="Eukaryota"/>
</dbReference>
<dbReference type="Proteomes" id="UP000001055">
    <property type="component" value="Unassembled WGS sequence"/>
</dbReference>
<name>Q0UZW3_PHANO</name>
<evidence type="ECO:0000313" key="2">
    <source>
        <dbReference type="EMBL" id="EAT89432.2"/>
    </source>
</evidence>
<keyword evidence="1" id="KW-0472">Membrane</keyword>
<feature type="transmembrane region" description="Helical" evidence="1">
    <location>
        <begin position="50"/>
        <end position="70"/>
    </location>
</feature>
<dbReference type="EMBL" id="CH445328">
    <property type="protein sequence ID" value="EAT89432.2"/>
    <property type="molecule type" value="Genomic_DNA"/>
</dbReference>
<protein>
    <recommendedName>
        <fullName evidence="4">Transmembrane protein UsgS</fullName>
    </recommendedName>
</protein>
<feature type="transmembrane region" description="Helical" evidence="1">
    <location>
        <begin position="77"/>
        <end position="95"/>
    </location>
</feature>